<dbReference type="GO" id="GO:0050660">
    <property type="term" value="F:flavin adenine dinucleotide binding"/>
    <property type="evidence" value="ECO:0007669"/>
    <property type="project" value="TreeGrafter"/>
</dbReference>
<name>A0A2S5KK00_9PROT</name>
<dbReference type="SUPFAM" id="SSF51905">
    <property type="entry name" value="FAD/NAD(P)-binding domain"/>
    <property type="match status" value="1"/>
</dbReference>
<reference evidence="14 15" key="1">
    <citation type="submission" date="2018-02" db="EMBL/GenBank/DDBJ databases">
        <title>novel marine gammaproteobacteria from coastal saline agro ecosystem.</title>
        <authorList>
            <person name="Krishnan R."/>
            <person name="Ramesh Kumar N."/>
        </authorList>
    </citation>
    <scope>NUCLEOTIDE SEQUENCE [LARGE SCALE GENOMIC DNA]</scope>
    <source>
        <strain evidence="14 15">228</strain>
    </source>
</reference>
<dbReference type="PRINTS" id="PR00411">
    <property type="entry name" value="PNDRDTASEI"/>
</dbReference>
<evidence type="ECO:0000256" key="3">
    <source>
        <dbReference type="ARBA" id="ARBA00022630"/>
    </source>
</evidence>
<keyword evidence="8 9" id="KW-0676">Redox-active center</keyword>
<dbReference type="GO" id="GO:0016668">
    <property type="term" value="F:oxidoreductase activity, acting on a sulfur group of donors, NAD(P) as acceptor"/>
    <property type="evidence" value="ECO:0007669"/>
    <property type="project" value="InterPro"/>
</dbReference>
<dbReference type="PANTHER" id="PTHR43014">
    <property type="entry name" value="MERCURIC REDUCTASE"/>
    <property type="match status" value="1"/>
</dbReference>
<feature type="transmembrane region" description="Helical" evidence="10">
    <location>
        <begin position="194"/>
        <end position="216"/>
    </location>
</feature>
<comment type="cofactor">
    <cofactor evidence="1">
        <name>FAD</name>
        <dbReference type="ChEBI" id="CHEBI:57692"/>
    </cofactor>
</comment>
<dbReference type="PANTHER" id="PTHR43014:SF2">
    <property type="entry name" value="MERCURIC REDUCTASE"/>
    <property type="match status" value="1"/>
</dbReference>
<evidence type="ECO:0000313" key="15">
    <source>
        <dbReference type="Proteomes" id="UP000238196"/>
    </source>
</evidence>
<evidence type="ECO:0000313" key="14">
    <source>
        <dbReference type="EMBL" id="PPC74686.1"/>
    </source>
</evidence>
<keyword evidence="10" id="KW-0472">Membrane</keyword>
<keyword evidence="10" id="KW-1133">Transmembrane helix</keyword>
<dbReference type="Pfam" id="PF09335">
    <property type="entry name" value="VTT_dom"/>
    <property type="match status" value="1"/>
</dbReference>
<evidence type="ECO:0000259" key="13">
    <source>
        <dbReference type="Pfam" id="PF09335"/>
    </source>
</evidence>
<dbReference type="Proteomes" id="UP000238196">
    <property type="component" value="Unassembled WGS sequence"/>
</dbReference>
<dbReference type="Pfam" id="PF07992">
    <property type="entry name" value="Pyr_redox_2"/>
    <property type="match status" value="1"/>
</dbReference>
<evidence type="ECO:0000256" key="6">
    <source>
        <dbReference type="ARBA" id="ARBA00023002"/>
    </source>
</evidence>
<protein>
    <submittedName>
        <fullName evidence="14">Pyridine nucleotide-disulfide oxidoreductase</fullName>
    </submittedName>
</protein>
<dbReference type="AlphaFoldDB" id="A0A2S5KK00"/>
<dbReference type="Gene3D" id="3.30.390.30">
    <property type="match status" value="1"/>
</dbReference>
<dbReference type="EMBL" id="PRLP01000143">
    <property type="protein sequence ID" value="PPC74686.1"/>
    <property type="molecule type" value="Genomic_DNA"/>
</dbReference>
<dbReference type="InterPro" id="IPR032816">
    <property type="entry name" value="VTT_dom"/>
</dbReference>
<comment type="caution">
    <text evidence="14">The sequence shown here is derived from an EMBL/GenBank/DDBJ whole genome shotgun (WGS) entry which is preliminary data.</text>
</comment>
<dbReference type="OrthoDB" id="9800167at2"/>
<evidence type="ECO:0000256" key="2">
    <source>
        <dbReference type="ARBA" id="ARBA00007532"/>
    </source>
</evidence>
<evidence type="ECO:0000259" key="12">
    <source>
        <dbReference type="Pfam" id="PF07992"/>
    </source>
</evidence>
<feature type="transmembrane region" description="Helical" evidence="10">
    <location>
        <begin position="51"/>
        <end position="74"/>
    </location>
</feature>
<feature type="transmembrane region" description="Helical" evidence="10">
    <location>
        <begin position="159"/>
        <end position="182"/>
    </location>
</feature>
<dbReference type="InterPro" id="IPR012999">
    <property type="entry name" value="Pyr_OxRdtase_I_AS"/>
</dbReference>
<feature type="domain" description="FAD/NAD(P)-binding" evidence="12">
    <location>
        <begin position="236"/>
        <end position="556"/>
    </location>
</feature>
<comment type="similarity">
    <text evidence="2 9">Belongs to the class-I pyridine nucleotide-disulfide oxidoreductase family.</text>
</comment>
<feature type="transmembrane region" description="Helical" evidence="10">
    <location>
        <begin position="131"/>
        <end position="152"/>
    </location>
</feature>
<feature type="domain" description="Pyridine nucleotide-disulphide oxidoreductase dimerisation" evidence="11">
    <location>
        <begin position="579"/>
        <end position="684"/>
    </location>
</feature>
<gene>
    <name evidence="14" type="ORF">C4K68_24810</name>
</gene>
<proteinExistence type="inferred from homology"/>
<evidence type="ECO:0000256" key="7">
    <source>
        <dbReference type="ARBA" id="ARBA00023157"/>
    </source>
</evidence>
<dbReference type="Gene3D" id="3.50.50.60">
    <property type="entry name" value="FAD/NAD(P)-binding domain"/>
    <property type="match status" value="2"/>
</dbReference>
<evidence type="ECO:0000256" key="9">
    <source>
        <dbReference type="RuleBase" id="RU003691"/>
    </source>
</evidence>
<keyword evidence="6 9" id="KW-0560">Oxidoreductase</keyword>
<dbReference type="InterPro" id="IPR004099">
    <property type="entry name" value="Pyr_nucl-diS_OxRdtase_dimer"/>
</dbReference>
<evidence type="ECO:0000256" key="4">
    <source>
        <dbReference type="ARBA" id="ARBA00022827"/>
    </source>
</evidence>
<keyword evidence="4 9" id="KW-0274">FAD</keyword>
<keyword evidence="7" id="KW-1015">Disulfide bond</keyword>
<accession>A0A2S5KK00</accession>
<evidence type="ECO:0000256" key="5">
    <source>
        <dbReference type="ARBA" id="ARBA00022857"/>
    </source>
</evidence>
<dbReference type="Pfam" id="PF02852">
    <property type="entry name" value="Pyr_redox_dim"/>
    <property type="match status" value="1"/>
</dbReference>
<dbReference type="PRINTS" id="PR00368">
    <property type="entry name" value="FADPNR"/>
</dbReference>
<feature type="transmembrane region" description="Helical" evidence="10">
    <location>
        <begin position="81"/>
        <end position="103"/>
    </location>
</feature>
<dbReference type="SUPFAM" id="SSF55424">
    <property type="entry name" value="FAD/NAD-linked reductases, dimerisation (C-terminal) domain"/>
    <property type="match status" value="1"/>
</dbReference>
<dbReference type="InterPro" id="IPR036188">
    <property type="entry name" value="FAD/NAD-bd_sf"/>
</dbReference>
<keyword evidence="5" id="KW-0521">NADP</keyword>
<dbReference type="PROSITE" id="PS00076">
    <property type="entry name" value="PYRIDINE_REDOX_1"/>
    <property type="match status" value="1"/>
</dbReference>
<evidence type="ECO:0000259" key="11">
    <source>
        <dbReference type="Pfam" id="PF02852"/>
    </source>
</evidence>
<feature type="transmembrane region" description="Helical" evidence="10">
    <location>
        <begin position="236"/>
        <end position="257"/>
    </location>
</feature>
<dbReference type="InterPro" id="IPR016156">
    <property type="entry name" value="FAD/NAD-linked_Rdtase_dimer_sf"/>
</dbReference>
<keyword evidence="3 9" id="KW-0285">Flavoprotein</keyword>
<organism evidence="14 15">
    <name type="scientific">Proteobacteria bacterium 228</name>
    <dbReference type="NCBI Taxonomy" id="2083153"/>
    <lineage>
        <taxon>Bacteria</taxon>
        <taxon>Pseudomonadati</taxon>
        <taxon>Pseudomonadota</taxon>
    </lineage>
</organism>
<evidence type="ECO:0000256" key="8">
    <source>
        <dbReference type="ARBA" id="ARBA00023284"/>
    </source>
</evidence>
<sequence length="713" mass="79158">MGRAGLVLLVMLLLVLAWHFDLSSYLDLEFLRQKRDSWSALISQYPLRSSIIFFLGYVLATALSVPGATLLTLFAGTMFGLLWGTVLVSFASTVGAVLAMLVARYLARDWISHHCERQMAVINKGIQRDGVFYLFGLRMVPVFPFFLINLLMGLTSMRVWTFAWVSQIGMLLGTVAYVYTGARLTELNTPADVLSLPLLSALAVVGLLPLLTRWSLSWLRDYRHRRQWPKPAHYDYNLVVIGAGAAGLVTSYIAAAVRARVALVEKAGMGGDCLHTGCVPSKALLRAAHYVAATTEARNLGLRSAQVEFDFVEVMERVQQTIQQVAPHDGVERYTALGVDCIAGEARLLSPWQLQVGDRQLTSRNIVIATGARPALPPIPGLTEMDPLTSETFWQLRELPQRLLILGGGAVGCELGQAMACFGSEVMIVERAGRLLPREDEEVAVALQSRCRDLGISLHLAAEITHFSEEQGTRRAWLRQHGTSEDTVSLEFDRVLVASGRQANTEGLGLEALGIERNADGTLQVDDFLRTRFSHIFACGDVAGPYQYTHAAAHQAWYASVNALFGLVKRYRVDYRHLPMAVFTDPQIARVGLTEQQARLQGVAFEVSRFDLGELDRAIIEGRRNGWIKVLTATGKDRILGVTIVGDQAAELMAEFVLAMKHNIGLNKVLSTIHIYPTLAEANKYVAGVWKRQHTPQWILPWLERYHTWRRGQ</sequence>
<dbReference type="GO" id="GO:0003955">
    <property type="term" value="F:NAD(P)H dehydrogenase (quinone) activity"/>
    <property type="evidence" value="ECO:0007669"/>
    <property type="project" value="TreeGrafter"/>
</dbReference>
<dbReference type="FunFam" id="3.30.390.30:FF:000001">
    <property type="entry name" value="Dihydrolipoyl dehydrogenase"/>
    <property type="match status" value="1"/>
</dbReference>
<evidence type="ECO:0000256" key="10">
    <source>
        <dbReference type="SAM" id="Phobius"/>
    </source>
</evidence>
<keyword evidence="10" id="KW-0812">Transmembrane</keyword>
<feature type="domain" description="VTT" evidence="13">
    <location>
        <begin position="66"/>
        <end position="182"/>
    </location>
</feature>
<evidence type="ECO:0000256" key="1">
    <source>
        <dbReference type="ARBA" id="ARBA00001974"/>
    </source>
</evidence>
<dbReference type="InterPro" id="IPR023753">
    <property type="entry name" value="FAD/NAD-binding_dom"/>
</dbReference>